<comment type="pathway">
    <text evidence="4">Amino-acid biosynthesis; L-leucine biosynthesis; L-leucine from 3-methyl-2-oxobutanoate: step 4/4.</text>
</comment>
<evidence type="ECO:0000256" key="6">
    <source>
        <dbReference type="ARBA" id="ARBA00022576"/>
    </source>
</evidence>
<evidence type="ECO:0000256" key="10">
    <source>
        <dbReference type="ARBA" id="ARBA00023304"/>
    </source>
</evidence>
<dbReference type="GO" id="GO:0052656">
    <property type="term" value="F:L-isoleucine-2-oxoglutarate transaminase activity"/>
    <property type="evidence" value="ECO:0007669"/>
    <property type="project" value="RHEA"/>
</dbReference>
<dbReference type="GO" id="GO:0005737">
    <property type="term" value="C:cytoplasm"/>
    <property type="evidence" value="ECO:0007669"/>
    <property type="project" value="UniProtKB-ARBA"/>
</dbReference>
<comment type="pathway">
    <text evidence="2">Amino-acid biosynthesis; L-isoleucine biosynthesis; L-isoleucine from 2-oxobutanoate: step 4/4.</text>
</comment>
<dbReference type="CDD" id="cd01557">
    <property type="entry name" value="BCAT_beta_family"/>
    <property type="match status" value="1"/>
</dbReference>
<comment type="pathway">
    <text evidence="3">Amino-acid biosynthesis; L-valine biosynthesis; L-valine from pyruvate: step 4/4.</text>
</comment>
<name>A0A445C8H6_ARAHY</name>
<comment type="cofactor">
    <cofactor evidence="1 16">
        <name>pyridoxal 5'-phosphate</name>
        <dbReference type="ChEBI" id="CHEBI:597326"/>
    </cofactor>
</comment>
<evidence type="ECO:0000256" key="12">
    <source>
        <dbReference type="ARBA" id="ARBA00048798"/>
    </source>
</evidence>
<evidence type="ECO:0000256" key="11">
    <source>
        <dbReference type="ARBA" id="ARBA00048212"/>
    </source>
</evidence>
<dbReference type="InterPro" id="IPR018300">
    <property type="entry name" value="Aminotrans_IV_CS"/>
</dbReference>
<dbReference type="InterPro" id="IPR043132">
    <property type="entry name" value="BCAT-like_C"/>
</dbReference>
<evidence type="ECO:0000313" key="19">
    <source>
        <dbReference type="Proteomes" id="UP000289738"/>
    </source>
</evidence>
<keyword evidence="9 16" id="KW-0663">Pyridoxal phosphate</keyword>
<evidence type="ECO:0000256" key="3">
    <source>
        <dbReference type="ARBA" id="ARBA00004931"/>
    </source>
</evidence>
<organism evidence="18 19">
    <name type="scientific">Arachis hypogaea</name>
    <name type="common">Peanut</name>
    <dbReference type="NCBI Taxonomy" id="3818"/>
    <lineage>
        <taxon>Eukaryota</taxon>
        <taxon>Viridiplantae</taxon>
        <taxon>Streptophyta</taxon>
        <taxon>Embryophyta</taxon>
        <taxon>Tracheophyta</taxon>
        <taxon>Spermatophyta</taxon>
        <taxon>Magnoliopsida</taxon>
        <taxon>eudicotyledons</taxon>
        <taxon>Gunneridae</taxon>
        <taxon>Pentapetalae</taxon>
        <taxon>rosids</taxon>
        <taxon>fabids</taxon>
        <taxon>Fabales</taxon>
        <taxon>Fabaceae</taxon>
        <taxon>Papilionoideae</taxon>
        <taxon>50 kb inversion clade</taxon>
        <taxon>dalbergioids sensu lato</taxon>
        <taxon>Dalbergieae</taxon>
        <taxon>Pterocarpus clade</taxon>
        <taxon>Arachis</taxon>
    </lineage>
</organism>
<proteinExistence type="inferred from homology"/>
<keyword evidence="19" id="KW-1185">Reference proteome</keyword>
<keyword evidence="8 17" id="KW-0808">Transferase</keyword>
<evidence type="ECO:0000256" key="5">
    <source>
        <dbReference type="ARBA" id="ARBA00009320"/>
    </source>
</evidence>
<dbReference type="GO" id="GO:0009082">
    <property type="term" value="P:branched-chain amino acid biosynthetic process"/>
    <property type="evidence" value="ECO:0007669"/>
    <property type="project" value="UniProtKB-KW"/>
</dbReference>
<dbReference type="GO" id="GO:0052655">
    <property type="term" value="F:L-valine-2-oxoglutarate transaminase activity"/>
    <property type="evidence" value="ECO:0007669"/>
    <property type="project" value="RHEA"/>
</dbReference>
<dbReference type="GO" id="GO:0008652">
    <property type="term" value="P:amino acid biosynthetic process"/>
    <property type="evidence" value="ECO:0007669"/>
    <property type="project" value="UniProtKB-KW"/>
</dbReference>
<evidence type="ECO:0000256" key="1">
    <source>
        <dbReference type="ARBA" id="ARBA00001933"/>
    </source>
</evidence>
<dbReference type="Proteomes" id="UP000289738">
    <property type="component" value="Chromosome A07"/>
</dbReference>
<comment type="catalytic activity">
    <reaction evidence="13 17">
        <text>L-leucine + 2-oxoglutarate = 4-methyl-2-oxopentanoate + L-glutamate</text>
        <dbReference type="Rhea" id="RHEA:18321"/>
        <dbReference type="ChEBI" id="CHEBI:16810"/>
        <dbReference type="ChEBI" id="CHEBI:17865"/>
        <dbReference type="ChEBI" id="CHEBI:29985"/>
        <dbReference type="ChEBI" id="CHEBI:57427"/>
        <dbReference type="EC" id="2.6.1.42"/>
    </reaction>
</comment>
<dbReference type="FunFam" id="3.30.470.10:FF:000003">
    <property type="entry name" value="Branched-chain-amino-acid aminotransferase"/>
    <property type="match status" value="1"/>
</dbReference>
<dbReference type="Pfam" id="PF01063">
    <property type="entry name" value="Aminotran_4"/>
    <property type="match status" value="1"/>
</dbReference>
<dbReference type="InterPro" id="IPR036038">
    <property type="entry name" value="Aminotransferase-like"/>
</dbReference>
<evidence type="ECO:0000256" key="14">
    <source>
        <dbReference type="PIRSR" id="PIRSR006468-1"/>
    </source>
</evidence>
<dbReference type="NCBIfam" id="NF009897">
    <property type="entry name" value="PRK13357.1"/>
    <property type="match status" value="1"/>
</dbReference>
<dbReference type="PIRSF" id="PIRSF006468">
    <property type="entry name" value="BCAT1"/>
    <property type="match status" value="1"/>
</dbReference>
<keyword evidence="10 17" id="KW-0100">Branched-chain amino acid biosynthesis</keyword>
<keyword evidence="7 17" id="KW-0028">Amino-acid biosynthesis</keyword>
<dbReference type="EC" id="2.6.1.42" evidence="17"/>
<dbReference type="InterPro" id="IPR005786">
    <property type="entry name" value="B_amino_transII"/>
</dbReference>
<comment type="catalytic activity">
    <reaction evidence="11 17">
        <text>L-valine + 2-oxoglutarate = 3-methyl-2-oxobutanoate + L-glutamate</text>
        <dbReference type="Rhea" id="RHEA:24813"/>
        <dbReference type="ChEBI" id="CHEBI:11851"/>
        <dbReference type="ChEBI" id="CHEBI:16810"/>
        <dbReference type="ChEBI" id="CHEBI:29985"/>
        <dbReference type="ChEBI" id="CHEBI:57762"/>
        <dbReference type="EC" id="2.6.1.42"/>
    </reaction>
</comment>
<gene>
    <name evidence="18" type="ORF">Ahy_A07g033183</name>
</gene>
<dbReference type="Gene3D" id="3.20.10.10">
    <property type="entry name" value="D-amino Acid Aminotransferase, subunit A, domain 2"/>
    <property type="match status" value="1"/>
</dbReference>
<dbReference type="AlphaFoldDB" id="A0A445C8H6"/>
<evidence type="ECO:0000256" key="8">
    <source>
        <dbReference type="ARBA" id="ARBA00022679"/>
    </source>
</evidence>
<evidence type="ECO:0000256" key="9">
    <source>
        <dbReference type="ARBA" id="ARBA00022898"/>
    </source>
</evidence>
<dbReference type="Gene3D" id="3.30.470.10">
    <property type="match status" value="1"/>
</dbReference>
<dbReference type="InterPro" id="IPR033939">
    <property type="entry name" value="BCAT_family"/>
</dbReference>
<dbReference type="PANTHER" id="PTHR42825">
    <property type="entry name" value="AMINO ACID AMINOTRANSFERASE"/>
    <property type="match status" value="1"/>
</dbReference>
<evidence type="ECO:0000256" key="7">
    <source>
        <dbReference type="ARBA" id="ARBA00022605"/>
    </source>
</evidence>
<keyword evidence="6 17" id="KW-0032">Aminotransferase</keyword>
<dbReference type="EMBL" id="SDMP01000007">
    <property type="protein sequence ID" value="RYR47230.1"/>
    <property type="molecule type" value="Genomic_DNA"/>
</dbReference>
<dbReference type="FunFam" id="3.20.10.10:FF:000003">
    <property type="entry name" value="Branched-chain-amino-acid aminotransferase"/>
    <property type="match status" value="1"/>
</dbReference>
<dbReference type="InterPro" id="IPR001544">
    <property type="entry name" value="Aminotrans_IV"/>
</dbReference>
<dbReference type="OrthoDB" id="409992at2759"/>
<feature type="modified residue" description="N6-(pyridoxal phosphate)lysine" evidence="14">
    <location>
        <position position="241"/>
    </location>
</feature>
<evidence type="ECO:0000256" key="16">
    <source>
        <dbReference type="RuleBase" id="RU004516"/>
    </source>
</evidence>
<evidence type="ECO:0000256" key="4">
    <source>
        <dbReference type="ARBA" id="ARBA00005072"/>
    </source>
</evidence>
<protein>
    <recommendedName>
        <fullName evidence="17">Branched-chain-amino-acid aminotransferase</fullName>
        <ecNumber evidence="17">2.6.1.42</ecNumber>
    </recommendedName>
</protein>
<dbReference type="SUPFAM" id="SSF56752">
    <property type="entry name" value="D-aminoacid aminotransferase-like PLP-dependent enzymes"/>
    <property type="match status" value="1"/>
</dbReference>
<accession>A0A445C8H6</accession>
<evidence type="ECO:0000256" key="13">
    <source>
        <dbReference type="ARBA" id="ARBA00049229"/>
    </source>
</evidence>
<dbReference type="PANTHER" id="PTHR42825:SF29">
    <property type="entry name" value="BRANCHED-CHAIN-AMINO-ACID AMINOTRANSFERASE"/>
    <property type="match status" value="1"/>
</dbReference>
<dbReference type="InterPro" id="IPR043131">
    <property type="entry name" value="BCAT-like_N"/>
</dbReference>
<dbReference type="PROSITE" id="PS00770">
    <property type="entry name" value="AA_TRANSFER_CLASS_4"/>
    <property type="match status" value="1"/>
</dbReference>
<comment type="caution">
    <text evidence="18">The sequence shown here is derived from an EMBL/GenBank/DDBJ whole genome shotgun (WGS) entry which is preliminary data.</text>
</comment>
<dbReference type="NCBIfam" id="TIGR01123">
    <property type="entry name" value="ilvE_II"/>
    <property type="match status" value="1"/>
</dbReference>
<comment type="catalytic activity">
    <reaction evidence="12 17">
        <text>L-isoleucine + 2-oxoglutarate = (S)-3-methyl-2-oxopentanoate + L-glutamate</text>
        <dbReference type="Rhea" id="RHEA:24801"/>
        <dbReference type="ChEBI" id="CHEBI:16810"/>
        <dbReference type="ChEBI" id="CHEBI:29985"/>
        <dbReference type="ChEBI" id="CHEBI:35146"/>
        <dbReference type="ChEBI" id="CHEBI:58045"/>
        <dbReference type="EC" id="2.6.1.42"/>
    </reaction>
</comment>
<dbReference type="SMR" id="A0A445C8H6"/>
<evidence type="ECO:0000256" key="17">
    <source>
        <dbReference type="RuleBase" id="RU004517"/>
    </source>
</evidence>
<evidence type="ECO:0000313" key="18">
    <source>
        <dbReference type="EMBL" id="RYR47230.1"/>
    </source>
</evidence>
<evidence type="ECO:0000256" key="2">
    <source>
        <dbReference type="ARBA" id="ARBA00004824"/>
    </source>
</evidence>
<evidence type="ECO:0000256" key="15">
    <source>
        <dbReference type="RuleBase" id="RU004106"/>
    </source>
</evidence>
<comment type="similarity">
    <text evidence="5 15">Belongs to the class-IV pyridoxal-phosphate-dependent aminotransferase family.</text>
</comment>
<sequence length="394" mass="43066">MIRRALCFPSFIRKSLLIPPVISPYSNSSSKIGAYNGYASQTSSLEVPDSAPYRENDEYADVDWDNLGFGLMPTDYMYVNKCGAGQHFGHGQLNPYGNIHLSPSAAVLNYGQGLFEGTKAYRKENGQLLLFRPEQNAIRMKSGAQRMCMEAPSVDQFVNALKQTALANKRWVPPPGKGSLYLRPLLIGSGAVLGLAPAPEYTFLIYASPVRNYFKEGSAPLNLYVEENFDRASRRGTGSVKTISNYAPVLMAQLRAKKNGFSDVLYLDSATKKNLEEVSSCNIFIAKGRCISTPGTNGTILAGITRKSVIELARDHGYEVQERAVAVDELMEADEVFCTGTAVGVAPVGAITYQNTRMEYKTGSGTICQELYNTLLGIQTGAIEDKKGWIIEIG</sequence>
<reference evidence="18 19" key="1">
    <citation type="submission" date="2019-01" db="EMBL/GenBank/DDBJ databases">
        <title>Sequencing of cultivated peanut Arachis hypogaea provides insights into genome evolution and oil improvement.</title>
        <authorList>
            <person name="Chen X."/>
        </authorList>
    </citation>
    <scope>NUCLEOTIDE SEQUENCE [LARGE SCALE GENOMIC DNA]</scope>
    <source>
        <strain evidence="19">cv. Fuhuasheng</strain>
        <tissue evidence="18">Leaves</tissue>
    </source>
</reference>
<dbReference type="Gramene" id="arahy.Tifrunner.gnm2.ann2.Ah17g493500.1">
    <property type="protein sequence ID" value="arahy.Tifrunner.gnm2.ann2.Ah17g493500.1-CDS"/>
    <property type="gene ID" value="arahy.Tifrunner.gnm2.ann2.Ah17g493500"/>
</dbReference>
<dbReference type="GO" id="GO:0052654">
    <property type="term" value="F:L-leucine-2-oxoglutarate transaminase activity"/>
    <property type="evidence" value="ECO:0007669"/>
    <property type="project" value="RHEA"/>
</dbReference>